<protein>
    <recommendedName>
        <fullName evidence="1">SET domain-containing protein</fullName>
    </recommendedName>
</protein>
<dbReference type="PANTHER" id="PTHR13271:SF145">
    <property type="entry name" value="SET DOMAIN-CONTAINING PROTEIN"/>
    <property type="match status" value="1"/>
</dbReference>
<organism evidence="2">
    <name type="scientific">Tetraselmis chuii</name>
    <dbReference type="NCBI Taxonomy" id="63592"/>
    <lineage>
        <taxon>Eukaryota</taxon>
        <taxon>Viridiplantae</taxon>
        <taxon>Chlorophyta</taxon>
        <taxon>core chlorophytes</taxon>
        <taxon>Chlorodendrophyceae</taxon>
        <taxon>Chlorodendrales</taxon>
        <taxon>Chlorodendraceae</taxon>
        <taxon>Tetraselmis</taxon>
    </lineage>
</organism>
<dbReference type="Gene3D" id="3.90.1410.10">
    <property type="entry name" value="set domain protein methyltransferase, domain 1"/>
    <property type="match status" value="1"/>
</dbReference>
<dbReference type="EMBL" id="HBGG01006063">
    <property type="protein sequence ID" value="CAD9200683.1"/>
    <property type="molecule type" value="Transcribed_RNA"/>
</dbReference>
<dbReference type="GO" id="GO:0016279">
    <property type="term" value="F:protein-lysine N-methyltransferase activity"/>
    <property type="evidence" value="ECO:0007669"/>
    <property type="project" value="TreeGrafter"/>
</dbReference>
<sequence length="342" mass="37403">MIASVCSATCRSAPKGVIPEAVKRMYILRRQLARCSTASKGTQHHKAARCSYTKIVPSASFTAVVECDASVPVSAEQCLRNWIAEAGGFVHEGIAVSYDTKCGDRGVVAVDEIPLEEAERCPLVIIPTSLYLSTDSATEILNGALGNDGRLLKDFGRLRKDEQLAMLLAHERSKGGYSFYAPYIDMLPSKPPCAWLMDEEELDAKFQHLRESRKLDCGTFRDLVTSTRSAMAKQSDTLAVRFGRELSITSADIVWAMGQVLSRCFGNIQEGVGMAPYIDLMNHDALATKPSGYMDDDGKEFVFVPSVFNGVPRALTPGDEIFISYATLKAPSEMLMSFGFVP</sequence>
<accession>A0A7S1SM87</accession>
<evidence type="ECO:0000259" key="1">
    <source>
        <dbReference type="PROSITE" id="PS50280"/>
    </source>
</evidence>
<proteinExistence type="predicted"/>
<evidence type="ECO:0000313" key="2">
    <source>
        <dbReference type="EMBL" id="CAD9200683.1"/>
    </source>
</evidence>
<dbReference type="AlphaFoldDB" id="A0A7S1SM87"/>
<reference evidence="2" key="1">
    <citation type="submission" date="2021-01" db="EMBL/GenBank/DDBJ databases">
        <authorList>
            <person name="Corre E."/>
            <person name="Pelletier E."/>
            <person name="Niang G."/>
            <person name="Scheremetjew M."/>
            <person name="Finn R."/>
            <person name="Kale V."/>
            <person name="Holt S."/>
            <person name="Cochrane G."/>
            <person name="Meng A."/>
            <person name="Brown T."/>
            <person name="Cohen L."/>
        </authorList>
    </citation>
    <scope>NUCLEOTIDE SEQUENCE</scope>
    <source>
        <strain evidence="2">PLY429</strain>
    </source>
</reference>
<dbReference type="InterPro" id="IPR046341">
    <property type="entry name" value="SET_dom_sf"/>
</dbReference>
<dbReference type="InterPro" id="IPR050600">
    <property type="entry name" value="SETD3_SETD6_MTase"/>
</dbReference>
<dbReference type="PANTHER" id="PTHR13271">
    <property type="entry name" value="UNCHARACTERIZED PUTATIVE METHYLTRANSFERASE"/>
    <property type="match status" value="1"/>
</dbReference>
<name>A0A7S1SM87_9CHLO</name>
<dbReference type="CDD" id="cd10527">
    <property type="entry name" value="SET_LSMT"/>
    <property type="match status" value="1"/>
</dbReference>
<gene>
    <name evidence="2" type="ORF">TCHU04912_LOCUS2916</name>
</gene>
<dbReference type="InterPro" id="IPR001214">
    <property type="entry name" value="SET_dom"/>
</dbReference>
<dbReference type="SUPFAM" id="SSF82199">
    <property type="entry name" value="SET domain"/>
    <property type="match status" value="1"/>
</dbReference>
<feature type="domain" description="SET" evidence="1">
    <location>
        <begin position="92"/>
        <end position="326"/>
    </location>
</feature>
<dbReference type="PROSITE" id="PS50280">
    <property type="entry name" value="SET"/>
    <property type="match status" value="1"/>
</dbReference>